<evidence type="ECO:0000313" key="2">
    <source>
        <dbReference type="EMBL" id="TFY65244.1"/>
    </source>
</evidence>
<evidence type="ECO:0008006" key="4">
    <source>
        <dbReference type="Google" id="ProtNLM"/>
    </source>
</evidence>
<name>A0A4Y9YS28_9AGAM</name>
<feature type="region of interest" description="Disordered" evidence="1">
    <location>
        <begin position="141"/>
        <end position="188"/>
    </location>
</feature>
<proteinExistence type="predicted"/>
<accession>A0A4Y9YS28</accession>
<feature type="compositionally biased region" description="Basic and acidic residues" evidence="1">
    <location>
        <begin position="142"/>
        <end position="159"/>
    </location>
</feature>
<evidence type="ECO:0000313" key="3">
    <source>
        <dbReference type="Proteomes" id="UP000298327"/>
    </source>
</evidence>
<dbReference type="STRING" id="205917.A0A4Y9YS28"/>
<sequence length="235" mass="27459">MASPSTYSDALDAKPILSFLGLPNDYSPSPTDAPIEFLNQHLFQLPPDILRRFSAVTTPQQRTVIAHVRNRRFKYAHSDPLELRFVGARRQWPELWEGRERRGQEEGREEKEWAEKEFLGGSVRSHVGKLGTLLGDYEEEREGQRVRMARKEQAMHEEFVPEEDESSDEDEEPVPDAAEPESTEEAQTLFQRRIRERFIYGQLQTDLYDRVDWDDSLDGNGQDDEERWFDDEEEG</sequence>
<reference evidence="2 3" key="1">
    <citation type="submission" date="2019-02" db="EMBL/GenBank/DDBJ databases">
        <title>Genome sequencing of the rare red list fungi Dentipellis fragilis.</title>
        <authorList>
            <person name="Buettner E."/>
            <person name="Kellner H."/>
        </authorList>
    </citation>
    <scope>NUCLEOTIDE SEQUENCE [LARGE SCALE GENOMIC DNA]</scope>
    <source>
        <strain evidence="2 3">DSM 105465</strain>
    </source>
</reference>
<keyword evidence="3" id="KW-1185">Reference proteome</keyword>
<feature type="compositionally biased region" description="Acidic residues" evidence="1">
    <location>
        <begin position="160"/>
        <end position="184"/>
    </location>
</feature>
<protein>
    <recommendedName>
        <fullName evidence="4">CCD97-like C-terminal domain-containing protein</fullName>
    </recommendedName>
</protein>
<dbReference type="OrthoDB" id="3345311at2759"/>
<dbReference type="EMBL" id="SEOQ01000343">
    <property type="protein sequence ID" value="TFY65244.1"/>
    <property type="molecule type" value="Genomic_DNA"/>
</dbReference>
<evidence type="ECO:0000256" key="1">
    <source>
        <dbReference type="SAM" id="MobiDB-lite"/>
    </source>
</evidence>
<feature type="compositionally biased region" description="Acidic residues" evidence="1">
    <location>
        <begin position="214"/>
        <end position="235"/>
    </location>
</feature>
<dbReference type="AlphaFoldDB" id="A0A4Y9YS28"/>
<feature type="region of interest" description="Disordered" evidence="1">
    <location>
        <begin position="209"/>
        <end position="235"/>
    </location>
</feature>
<dbReference type="Proteomes" id="UP000298327">
    <property type="component" value="Unassembled WGS sequence"/>
</dbReference>
<comment type="caution">
    <text evidence="2">The sequence shown here is derived from an EMBL/GenBank/DDBJ whole genome shotgun (WGS) entry which is preliminary data.</text>
</comment>
<organism evidence="2 3">
    <name type="scientific">Dentipellis fragilis</name>
    <dbReference type="NCBI Taxonomy" id="205917"/>
    <lineage>
        <taxon>Eukaryota</taxon>
        <taxon>Fungi</taxon>
        <taxon>Dikarya</taxon>
        <taxon>Basidiomycota</taxon>
        <taxon>Agaricomycotina</taxon>
        <taxon>Agaricomycetes</taxon>
        <taxon>Russulales</taxon>
        <taxon>Hericiaceae</taxon>
        <taxon>Dentipellis</taxon>
    </lineage>
</organism>
<gene>
    <name evidence="2" type="ORF">EVG20_g5661</name>
</gene>